<dbReference type="Pfam" id="PF13482">
    <property type="entry name" value="RNase_H_2"/>
    <property type="match status" value="1"/>
</dbReference>
<dbReference type="InterPro" id="IPR036397">
    <property type="entry name" value="RNaseH_sf"/>
</dbReference>
<gene>
    <name evidence="2" type="ORF">C6I21_14620</name>
</gene>
<comment type="caution">
    <text evidence="2">The sequence shown here is derived from an EMBL/GenBank/DDBJ whole genome shotgun (WGS) entry which is preliminary data.</text>
</comment>
<reference evidence="2 3" key="1">
    <citation type="submission" date="2018-03" db="EMBL/GenBank/DDBJ databases">
        <title>Bacillus urumqiensis sp. nov., a moderately haloalkaliphilic bacterium isolated from a salt lake.</title>
        <authorList>
            <person name="Zhao B."/>
            <person name="Liao Z."/>
        </authorList>
    </citation>
    <scope>NUCLEOTIDE SEQUENCE [LARGE SCALE GENOMIC DNA]</scope>
    <source>
        <strain evidence="2 3">BZ-SZ-XJ18</strain>
    </source>
</reference>
<dbReference type="AlphaFoldDB" id="A0A2P6MDS5"/>
<evidence type="ECO:0000313" key="2">
    <source>
        <dbReference type="EMBL" id="PRO64432.1"/>
    </source>
</evidence>
<dbReference type="SUPFAM" id="SSF53098">
    <property type="entry name" value="Ribonuclease H-like"/>
    <property type="match status" value="1"/>
</dbReference>
<dbReference type="InterPro" id="IPR012337">
    <property type="entry name" value="RNaseH-like_sf"/>
</dbReference>
<protein>
    <recommendedName>
        <fullName evidence="1">YprB ribonuclease H-like domain-containing protein</fullName>
    </recommendedName>
</protein>
<organism evidence="2 3">
    <name type="scientific">Alkalicoccus urumqiensis</name>
    <name type="common">Bacillus urumqiensis</name>
    <dbReference type="NCBI Taxonomy" id="1548213"/>
    <lineage>
        <taxon>Bacteria</taxon>
        <taxon>Bacillati</taxon>
        <taxon>Bacillota</taxon>
        <taxon>Bacilli</taxon>
        <taxon>Bacillales</taxon>
        <taxon>Bacillaceae</taxon>
        <taxon>Alkalicoccus</taxon>
    </lineage>
</organism>
<feature type="domain" description="YprB ribonuclease H-like" evidence="1">
    <location>
        <begin position="85"/>
        <end position="254"/>
    </location>
</feature>
<evidence type="ECO:0000259" key="1">
    <source>
        <dbReference type="Pfam" id="PF13482"/>
    </source>
</evidence>
<dbReference type="PANTHER" id="PTHR38462:SF1">
    <property type="entry name" value="YPRB RIBONUCLEASE H-LIKE DOMAIN-CONTAINING PROTEIN"/>
    <property type="match status" value="1"/>
</dbReference>
<name>A0A2P6MDS5_ALKUR</name>
<dbReference type="RefSeq" id="WP_105960220.1">
    <property type="nucleotide sequence ID" value="NZ_PVNS01000016.1"/>
</dbReference>
<dbReference type="Gene3D" id="3.30.420.10">
    <property type="entry name" value="Ribonuclease H-like superfamily/Ribonuclease H"/>
    <property type="match status" value="1"/>
</dbReference>
<proteinExistence type="predicted"/>
<keyword evidence="3" id="KW-1185">Reference proteome</keyword>
<dbReference type="InterPro" id="IPR038720">
    <property type="entry name" value="YprB_RNase_H-like_dom"/>
</dbReference>
<dbReference type="GO" id="GO:0003676">
    <property type="term" value="F:nucleic acid binding"/>
    <property type="evidence" value="ECO:0007669"/>
    <property type="project" value="InterPro"/>
</dbReference>
<dbReference type="PANTHER" id="PTHR38462">
    <property type="entry name" value="EXONUCLEASE-LIKE PROTEIN"/>
    <property type="match status" value="1"/>
</dbReference>
<dbReference type="Proteomes" id="UP000243650">
    <property type="component" value="Unassembled WGS sequence"/>
</dbReference>
<dbReference type="EMBL" id="PVNS01000016">
    <property type="protein sequence ID" value="PRO64432.1"/>
    <property type="molecule type" value="Genomic_DNA"/>
</dbReference>
<dbReference type="OrthoDB" id="9790530at2"/>
<accession>A0A2P6MDS5</accession>
<sequence>MSLLKKLKRMAPEPKEAAPQAAAEERPDFEKIGFYPFYLDGVRSQRRRFTTAWSDPELYDRLVNCLNFWQDTVHPVSVPKDASLLFFDTETTGLDSGAGTYIFLLGYGRVSKQGVEITQHFMEGPETEAAFLGGFLDDLGQEEHLVTYNGKAFDWPRVKSRHAFLQRELPRLPETGHVDLLHAARRFWKDTLPSCRLPVIEEKILNKPRTGDTPGSMAPLLYFEYLEKNDPALLEGIVDHHAQDIMSLIELYIVLSEKLLFPEKSAMTVESEASALWWYQLNETERAQEHFRHADKLDGSSSFKRAYYKALIHKKRGDVHQAAAVLENVCSAPLQGPYYVYEELAKLYEHQLKKMEAAQSLLTPLDESRMTDKERTKYRHRLSRVEKKVLQRENE</sequence>
<evidence type="ECO:0000313" key="3">
    <source>
        <dbReference type="Proteomes" id="UP000243650"/>
    </source>
</evidence>